<proteinExistence type="predicted"/>
<comment type="caution">
    <text evidence="1">The sequence shown here is derived from an EMBL/GenBank/DDBJ whole genome shotgun (WGS) entry which is preliminary data.</text>
</comment>
<reference evidence="1 2" key="1">
    <citation type="submission" date="2024-09" db="EMBL/GenBank/DDBJ databases">
        <authorList>
            <person name="Sun Q."/>
            <person name="Mori K."/>
        </authorList>
    </citation>
    <scope>NUCLEOTIDE SEQUENCE [LARGE SCALE GENOMIC DNA]</scope>
    <source>
        <strain evidence="1 2">NCAIM B.02621</strain>
    </source>
</reference>
<name>A0ABV6R2K5_9CAUL</name>
<evidence type="ECO:0000313" key="2">
    <source>
        <dbReference type="Proteomes" id="UP001589906"/>
    </source>
</evidence>
<evidence type="ECO:0000313" key="1">
    <source>
        <dbReference type="EMBL" id="MFC0633853.1"/>
    </source>
</evidence>
<sequence length="81" mass="8894">MDGDIRKSDRGGNTAYLNIGAWYEEATGQIHLTLPRSGWFHTTVNAQAGSIRCHKNLYDKLARALREAGVPAPPEADPEES</sequence>
<organism evidence="1 2">
    <name type="scientific">Brevundimonas balnearis</name>
    <dbReference type="NCBI Taxonomy" id="1572858"/>
    <lineage>
        <taxon>Bacteria</taxon>
        <taxon>Pseudomonadati</taxon>
        <taxon>Pseudomonadota</taxon>
        <taxon>Alphaproteobacteria</taxon>
        <taxon>Caulobacterales</taxon>
        <taxon>Caulobacteraceae</taxon>
        <taxon>Brevundimonas</taxon>
    </lineage>
</organism>
<dbReference type="EMBL" id="JBHLSW010000005">
    <property type="protein sequence ID" value="MFC0633853.1"/>
    <property type="molecule type" value="Genomic_DNA"/>
</dbReference>
<accession>A0ABV6R2K5</accession>
<protein>
    <submittedName>
        <fullName evidence="1">Uncharacterized protein</fullName>
    </submittedName>
</protein>
<gene>
    <name evidence="1" type="ORF">ACFFGE_08160</name>
</gene>
<dbReference type="RefSeq" id="WP_376835821.1">
    <property type="nucleotide sequence ID" value="NZ_JBHLSW010000005.1"/>
</dbReference>
<keyword evidence="2" id="KW-1185">Reference proteome</keyword>
<dbReference type="Proteomes" id="UP001589906">
    <property type="component" value="Unassembled WGS sequence"/>
</dbReference>